<evidence type="ECO:0000313" key="3">
    <source>
        <dbReference type="Proteomes" id="UP001151752"/>
    </source>
</evidence>
<sequence>MYLELTDNNSGKLQPKFSLLVQVSGKFELEGAIFELCRGTGMIEVPKHKSNEGELLTPPGTPLFPSSEGSESKPTSVAPRSSSLARSTFTTKVVSRISVSQSESYPSPRVRPPPQQVNPPDFPLDTPPNLRTTSQERPLSAGRSRTGVSSAMKGNPETMGSVNASRRHSSPIVTRGRLTEPSGKGRVHSNGHVADTPEPQIAPGLGGLYLRHFLKSPKVTNDFSFINILVV</sequence>
<comment type="caution">
    <text evidence="2">The sequence shown here is derived from an EMBL/GenBank/DDBJ whole genome shotgun (WGS) entry which is preliminary data.</text>
</comment>
<keyword evidence="3" id="KW-1185">Reference proteome</keyword>
<dbReference type="EMBL" id="JAPFFM010000009">
    <property type="protein sequence ID" value="KAJ6746863.1"/>
    <property type="molecule type" value="Genomic_DNA"/>
</dbReference>
<dbReference type="GO" id="GO:0043622">
    <property type="term" value="P:cortical microtubule organization"/>
    <property type="evidence" value="ECO:0007669"/>
    <property type="project" value="TreeGrafter"/>
</dbReference>
<proteinExistence type="predicted"/>
<accession>A0A9Q0ZTY8</accession>
<dbReference type="GO" id="GO:0055028">
    <property type="term" value="C:cortical microtubule"/>
    <property type="evidence" value="ECO:0007669"/>
    <property type="project" value="TreeGrafter"/>
</dbReference>
<gene>
    <name evidence="2" type="ORF">OIU74_029345</name>
</gene>
<feature type="compositionally biased region" description="Polar residues" evidence="1">
    <location>
        <begin position="67"/>
        <end position="105"/>
    </location>
</feature>
<dbReference type="PANTHER" id="PTHR31949">
    <property type="entry name" value="GASTRIC MUCIN-LIKE PROTEIN"/>
    <property type="match status" value="1"/>
</dbReference>
<name>A0A9Q0ZTY8_9ROSI</name>
<dbReference type="PANTHER" id="PTHR31949:SF2">
    <property type="entry name" value="OS05G0480600 PROTEIN"/>
    <property type="match status" value="1"/>
</dbReference>
<reference evidence="2" key="1">
    <citation type="submission" date="2022-11" db="EMBL/GenBank/DDBJ databases">
        <authorList>
            <person name="Hyden B.L."/>
            <person name="Feng K."/>
            <person name="Yates T."/>
            <person name="Jawdy S."/>
            <person name="Smart L.B."/>
            <person name="Muchero W."/>
        </authorList>
    </citation>
    <scope>NUCLEOTIDE SEQUENCE</scope>
    <source>
        <tissue evidence="2">Shoot tip</tissue>
    </source>
</reference>
<dbReference type="Proteomes" id="UP001151752">
    <property type="component" value="Chromosome 6"/>
</dbReference>
<evidence type="ECO:0000313" key="2">
    <source>
        <dbReference type="EMBL" id="KAJ6746863.1"/>
    </source>
</evidence>
<dbReference type="AlphaFoldDB" id="A0A9Q0ZTY8"/>
<organism evidence="2 3">
    <name type="scientific">Salix koriyanagi</name>
    <dbReference type="NCBI Taxonomy" id="2511006"/>
    <lineage>
        <taxon>Eukaryota</taxon>
        <taxon>Viridiplantae</taxon>
        <taxon>Streptophyta</taxon>
        <taxon>Embryophyta</taxon>
        <taxon>Tracheophyta</taxon>
        <taxon>Spermatophyta</taxon>
        <taxon>Magnoliopsida</taxon>
        <taxon>eudicotyledons</taxon>
        <taxon>Gunneridae</taxon>
        <taxon>Pentapetalae</taxon>
        <taxon>rosids</taxon>
        <taxon>fabids</taxon>
        <taxon>Malpighiales</taxon>
        <taxon>Salicaceae</taxon>
        <taxon>Saliceae</taxon>
        <taxon>Salix</taxon>
    </lineage>
</organism>
<feature type="region of interest" description="Disordered" evidence="1">
    <location>
        <begin position="49"/>
        <end position="200"/>
    </location>
</feature>
<reference evidence="2" key="2">
    <citation type="journal article" date="2023" name="Int. J. Mol. Sci.">
        <title>De Novo Assembly and Annotation of 11 Diverse Shrub Willow (Salix) Genomes Reveals Novel Gene Organization in Sex-Linked Regions.</title>
        <authorList>
            <person name="Hyden B."/>
            <person name="Feng K."/>
            <person name="Yates T.B."/>
            <person name="Jawdy S."/>
            <person name="Cereghino C."/>
            <person name="Smart L.B."/>
            <person name="Muchero W."/>
        </authorList>
    </citation>
    <scope>NUCLEOTIDE SEQUENCE</scope>
    <source>
        <tissue evidence="2">Shoot tip</tissue>
    </source>
</reference>
<evidence type="ECO:0000256" key="1">
    <source>
        <dbReference type="SAM" id="MobiDB-lite"/>
    </source>
</evidence>
<feature type="compositionally biased region" description="Pro residues" evidence="1">
    <location>
        <begin position="109"/>
        <end position="126"/>
    </location>
</feature>
<protein>
    <submittedName>
        <fullName evidence="2">GASTRIC MUCIN-LIKE PROTEIN</fullName>
    </submittedName>
</protein>